<dbReference type="PROSITE" id="PS00189">
    <property type="entry name" value="LIPOYL"/>
    <property type="match status" value="2"/>
</dbReference>
<comment type="similarity">
    <text evidence="1">Belongs to the 2-oxoacid dehydrogenase family.</text>
</comment>
<evidence type="ECO:0000256" key="3">
    <source>
        <dbReference type="ARBA" id="ARBA00022801"/>
    </source>
</evidence>
<dbReference type="PANTHER" id="PTHR23151:SF90">
    <property type="entry name" value="DIHYDROLIPOYLLYSINE-RESIDUE ACETYLTRANSFERASE COMPONENT OF PYRUVATE DEHYDROGENASE COMPLEX, MITOCHONDRIAL-RELATED"/>
    <property type="match status" value="1"/>
</dbReference>
<evidence type="ECO:0000256" key="8">
    <source>
        <dbReference type="SAM" id="MobiDB-lite"/>
    </source>
</evidence>
<dbReference type="SMART" id="SM00487">
    <property type="entry name" value="DEXDc"/>
    <property type="match status" value="1"/>
</dbReference>
<dbReference type="AlphaFoldDB" id="A0A812BZC6"/>
<protein>
    <submittedName>
        <fullName evidence="14">DDX51</fullName>
        <ecNumber evidence="14">3.6.4.13</ecNumber>
    </submittedName>
</protein>
<reference evidence="14" key="1">
    <citation type="submission" date="2021-01" db="EMBL/GenBank/DDBJ databases">
        <authorList>
            <person name="Li R."/>
            <person name="Bekaert M."/>
        </authorList>
    </citation>
    <scope>NUCLEOTIDE SEQUENCE</scope>
    <source>
        <strain evidence="14">Farmed</strain>
    </source>
</reference>
<dbReference type="GO" id="GO:0045254">
    <property type="term" value="C:pyruvate dehydrogenase complex"/>
    <property type="evidence" value="ECO:0007669"/>
    <property type="project" value="InterPro"/>
</dbReference>
<dbReference type="Pfam" id="PF00271">
    <property type="entry name" value="Helicase_C"/>
    <property type="match status" value="1"/>
</dbReference>
<dbReference type="SMART" id="SM00490">
    <property type="entry name" value="HELICc"/>
    <property type="match status" value="1"/>
</dbReference>
<dbReference type="GO" id="GO:0005739">
    <property type="term" value="C:mitochondrion"/>
    <property type="evidence" value="ECO:0007669"/>
    <property type="project" value="TreeGrafter"/>
</dbReference>
<keyword evidence="9" id="KW-0812">Transmembrane</keyword>
<dbReference type="InterPro" id="IPR000089">
    <property type="entry name" value="Biotin_lipoyl"/>
</dbReference>
<dbReference type="InterPro" id="IPR027417">
    <property type="entry name" value="P-loop_NTPase"/>
</dbReference>
<organism evidence="14 15">
    <name type="scientific">Acanthosepion pharaonis</name>
    <name type="common">Pharaoh cuttlefish</name>
    <name type="synonym">Sepia pharaonis</name>
    <dbReference type="NCBI Taxonomy" id="158019"/>
    <lineage>
        <taxon>Eukaryota</taxon>
        <taxon>Metazoa</taxon>
        <taxon>Spiralia</taxon>
        <taxon>Lophotrochozoa</taxon>
        <taxon>Mollusca</taxon>
        <taxon>Cephalopoda</taxon>
        <taxon>Coleoidea</taxon>
        <taxon>Decapodiformes</taxon>
        <taxon>Sepiida</taxon>
        <taxon>Sepiina</taxon>
        <taxon>Sepiidae</taxon>
        <taxon>Acanthosepion</taxon>
    </lineage>
</organism>
<proteinExistence type="inferred from homology"/>
<keyword evidence="7" id="KW-0809">Transit peptide</keyword>
<dbReference type="InterPro" id="IPR011053">
    <property type="entry name" value="Single_hybrid_motif"/>
</dbReference>
<dbReference type="GO" id="GO:0005524">
    <property type="term" value="F:ATP binding"/>
    <property type="evidence" value="ECO:0007669"/>
    <property type="project" value="UniProtKB-KW"/>
</dbReference>
<feature type="transmembrane region" description="Helical" evidence="9">
    <location>
        <begin position="797"/>
        <end position="816"/>
    </location>
</feature>
<dbReference type="SUPFAM" id="SSF52540">
    <property type="entry name" value="P-loop containing nucleoside triphosphate hydrolases"/>
    <property type="match status" value="1"/>
</dbReference>
<feature type="transmembrane region" description="Helical" evidence="9">
    <location>
        <begin position="734"/>
        <end position="754"/>
    </location>
</feature>
<dbReference type="CDD" id="cd17956">
    <property type="entry name" value="DEADc_DDX51"/>
    <property type="match status" value="1"/>
</dbReference>
<dbReference type="Pfam" id="PF02817">
    <property type="entry name" value="E3_binding"/>
    <property type="match status" value="1"/>
</dbReference>
<dbReference type="PROSITE" id="PS00039">
    <property type="entry name" value="DEAD_ATP_HELICASE"/>
    <property type="match status" value="1"/>
</dbReference>
<dbReference type="PROSITE" id="PS51192">
    <property type="entry name" value="HELICASE_ATP_BIND_1"/>
    <property type="match status" value="1"/>
</dbReference>
<evidence type="ECO:0000256" key="7">
    <source>
        <dbReference type="ARBA" id="ARBA00022946"/>
    </source>
</evidence>
<dbReference type="EMBL" id="CAHIKZ030001029">
    <property type="protein sequence ID" value="CAE1250032.1"/>
    <property type="molecule type" value="Genomic_DNA"/>
</dbReference>
<feature type="compositionally biased region" description="Polar residues" evidence="8">
    <location>
        <begin position="40"/>
        <end position="50"/>
    </location>
</feature>
<dbReference type="Pfam" id="PF00364">
    <property type="entry name" value="Biotin_lipoyl"/>
    <property type="match status" value="2"/>
</dbReference>
<keyword evidence="6" id="KW-0067">ATP-binding</keyword>
<evidence type="ECO:0000256" key="1">
    <source>
        <dbReference type="ARBA" id="ARBA00007317"/>
    </source>
</evidence>
<keyword evidence="9" id="KW-1133">Transmembrane helix</keyword>
<dbReference type="InterPro" id="IPR001078">
    <property type="entry name" value="2-oxoacid_DH_actylTfrase"/>
</dbReference>
<dbReference type="GO" id="GO:0016787">
    <property type="term" value="F:hydrolase activity"/>
    <property type="evidence" value="ECO:0007669"/>
    <property type="project" value="UniProtKB-KW"/>
</dbReference>
<dbReference type="PROSITE" id="PS51194">
    <property type="entry name" value="HELICASE_CTER"/>
    <property type="match status" value="1"/>
</dbReference>
<name>A0A812BZC6_ACAPH</name>
<feature type="domain" description="Helicase C-terminal" evidence="12">
    <location>
        <begin position="447"/>
        <end position="594"/>
    </location>
</feature>
<evidence type="ECO:0000256" key="5">
    <source>
        <dbReference type="ARBA" id="ARBA00022823"/>
    </source>
</evidence>
<keyword evidence="15" id="KW-1185">Reference proteome</keyword>
<evidence type="ECO:0000259" key="12">
    <source>
        <dbReference type="PROSITE" id="PS51194"/>
    </source>
</evidence>
<evidence type="ECO:0000256" key="6">
    <source>
        <dbReference type="ARBA" id="ARBA00022840"/>
    </source>
</evidence>
<dbReference type="InterPro" id="IPR000629">
    <property type="entry name" value="RNA-helicase_DEAD-box_CS"/>
</dbReference>
<keyword evidence="9" id="KW-0472">Membrane</keyword>
<evidence type="ECO:0000256" key="4">
    <source>
        <dbReference type="ARBA" id="ARBA00022806"/>
    </source>
</evidence>
<dbReference type="PROSITE" id="PS51826">
    <property type="entry name" value="PSBD"/>
    <property type="match status" value="1"/>
</dbReference>
<keyword evidence="4" id="KW-0347">Helicase</keyword>
<evidence type="ECO:0000313" key="14">
    <source>
        <dbReference type="EMBL" id="CAE1250032.1"/>
    </source>
</evidence>
<accession>A0A812BZC6</accession>
<evidence type="ECO:0000313" key="15">
    <source>
        <dbReference type="Proteomes" id="UP000597762"/>
    </source>
</evidence>
<dbReference type="FunFam" id="2.40.50.100:FF:000010">
    <property type="entry name" value="Acetyltransferase component of pyruvate dehydrogenase complex"/>
    <property type="match status" value="1"/>
</dbReference>
<dbReference type="CDD" id="cd18787">
    <property type="entry name" value="SF2_C_DEAD"/>
    <property type="match status" value="1"/>
</dbReference>
<gene>
    <name evidence="14" type="ORF">SPHA_26921</name>
</gene>
<dbReference type="PROSITE" id="PS50968">
    <property type="entry name" value="BIOTINYL_LIPOYL"/>
    <property type="match status" value="2"/>
</dbReference>
<dbReference type="GO" id="GO:0016746">
    <property type="term" value="F:acyltransferase activity"/>
    <property type="evidence" value="ECO:0007669"/>
    <property type="project" value="InterPro"/>
</dbReference>
<feature type="domain" description="Lipoyl-binding" evidence="10">
    <location>
        <begin position="892"/>
        <end position="968"/>
    </location>
</feature>
<dbReference type="SUPFAM" id="SSF52777">
    <property type="entry name" value="CoA-dependent acyltransferases"/>
    <property type="match status" value="1"/>
</dbReference>
<feature type="domain" description="Lipoyl-binding" evidence="10">
    <location>
        <begin position="681"/>
        <end position="764"/>
    </location>
</feature>
<dbReference type="CDD" id="cd06849">
    <property type="entry name" value="lipoyl_domain"/>
    <property type="match status" value="2"/>
</dbReference>
<dbReference type="SUPFAM" id="SSF47005">
    <property type="entry name" value="Peripheral subunit-binding domain of 2-oxo acid dehydrogenase complex"/>
    <property type="match status" value="1"/>
</dbReference>
<feature type="transmembrane region" description="Helical" evidence="9">
    <location>
        <begin position="766"/>
        <end position="791"/>
    </location>
</feature>
<evidence type="ECO:0000256" key="2">
    <source>
        <dbReference type="ARBA" id="ARBA00022741"/>
    </source>
</evidence>
<evidence type="ECO:0000259" key="11">
    <source>
        <dbReference type="PROSITE" id="PS51192"/>
    </source>
</evidence>
<feature type="domain" description="Helicase ATP-binding" evidence="11">
    <location>
        <begin position="178"/>
        <end position="388"/>
    </location>
</feature>
<dbReference type="GO" id="GO:0003724">
    <property type="term" value="F:RNA helicase activity"/>
    <property type="evidence" value="ECO:0007669"/>
    <property type="project" value="UniProtKB-EC"/>
</dbReference>
<dbReference type="Pfam" id="PF00270">
    <property type="entry name" value="DEAD"/>
    <property type="match status" value="1"/>
</dbReference>
<feature type="domain" description="Peripheral subunit-binding (PSBD)" evidence="13">
    <location>
        <begin position="1006"/>
        <end position="1043"/>
    </location>
</feature>
<keyword evidence="3 14" id="KW-0378">Hydrolase</keyword>
<dbReference type="InterPro" id="IPR001650">
    <property type="entry name" value="Helicase_C-like"/>
</dbReference>
<dbReference type="Gene3D" id="3.40.50.300">
    <property type="entry name" value="P-loop containing nucleotide triphosphate hydrolases"/>
    <property type="match status" value="2"/>
</dbReference>
<evidence type="ECO:0000259" key="10">
    <source>
        <dbReference type="PROSITE" id="PS50968"/>
    </source>
</evidence>
<dbReference type="PANTHER" id="PTHR23151">
    <property type="entry name" value="DIHYDROLIPOAMIDE ACETYL/SUCCINYL-TRANSFERASE-RELATED"/>
    <property type="match status" value="1"/>
</dbReference>
<dbReference type="InterPro" id="IPR023213">
    <property type="entry name" value="CAT-like_dom_sf"/>
</dbReference>
<dbReference type="InterPro" id="IPR014001">
    <property type="entry name" value="Helicase_ATP-bd"/>
</dbReference>
<keyword evidence="5" id="KW-0450">Lipoyl</keyword>
<feature type="compositionally biased region" description="Basic and acidic residues" evidence="8">
    <location>
        <begin position="76"/>
        <end position="86"/>
    </location>
</feature>
<dbReference type="InterPro" id="IPR045257">
    <property type="entry name" value="E2/Pdx1"/>
</dbReference>
<dbReference type="EC" id="3.6.4.13" evidence="14"/>
<evidence type="ECO:0000259" key="13">
    <source>
        <dbReference type="PROSITE" id="PS51826"/>
    </source>
</evidence>
<keyword evidence="2" id="KW-0547">Nucleotide-binding</keyword>
<dbReference type="Proteomes" id="UP000597762">
    <property type="component" value="Unassembled WGS sequence"/>
</dbReference>
<dbReference type="InterPro" id="IPR003016">
    <property type="entry name" value="2-oxoA_DH_lipoyl-BS"/>
</dbReference>
<dbReference type="Pfam" id="PF00198">
    <property type="entry name" value="2-oxoacid_dh"/>
    <property type="match status" value="1"/>
</dbReference>
<dbReference type="InterPro" id="IPR036625">
    <property type="entry name" value="E3-bd_dom_sf"/>
</dbReference>
<dbReference type="Gene3D" id="2.40.50.100">
    <property type="match status" value="2"/>
</dbReference>
<dbReference type="SUPFAM" id="SSF51230">
    <property type="entry name" value="Single hybrid motif"/>
    <property type="match status" value="2"/>
</dbReference>
<dbReference type="Gene3D" id="4.10.320.10">
    <property type="entry name" value="E3-binding domain"/>
    <property type="match status" value="1"/>
</dbReference>
<dbReference type="Gene3D" id="3.30.559.10">
    <property type="entry name" value="Chloramphenicol acetyltransferase-like domain"/>
    <property type="match status" value="1"/>
</dbReference>
<dbReference type="InterPro" id="IPR004167">
    <property type="entry name" value="PSBD"/>
</dbReference>
<dbReference type="InterPro" id="IPR011545">
    <property type="entry name" value="DEAD/DEAH_box_helicase_dom"/>
</dbReference>
<dbReference type="GO" id="GO:0006086">
    <property type="term" value="P:pyruvate decarboxylation to acetyl-CoA"/>
    <property type="evidence" value="ECO:0007669"/>
    <property type="project" value="InterPro"/>
</dbReference>
<evidence type="ECO:0000256" key="9">
    <source>
        <dbReference type="SAM" id="Phobius"/>
    </source>
</evidence>
<sequence length="1237" mass="136769">MALFEVKRYTTFDETVHSASKHSVLEKLLKEAKKREKESQANQEETQPCDTTERRKHKRKDDYELDNVSKKKKKKSESSDTEKLSPNEEAITTAEMAESEGHEKALDKVDRVLPNWLAHPSEIKSDVTTDHVPVSQLPDLDADLKQKLLDNGIMHFFPVQYQVIPSLLNDIKFGTGIGCGGFRARDICCSSPTGSGKTLAFVLPIIQALKNRVVRRIRALVILPVRTLAQQVYKVFQTYAEDFGLKVGLIMGEKRLEREQMSLVKKRGDGYESLVDIIVATPGKLVDHISLTEGFDLKHLRFLVIDEADRVIDDIKHDWLALVEKAVYKTNVNGNIFDSEFIRPKPGPLTVANCLKINIPFQKLLFSATLSDNSQKLKQLNLFQPRLFSATKNSMQKPGTKTEPSKKVKESKTPVLKAAEDIAQEFVIPKCLTEKYVICTPSYKPLILFHLISAMKYRNVLCFTKSTECTHRLFLLAKFIKEFRVAKITSEVKRDQKKKILSWFEAQKIDLLVCTDSMARGMDLSNVQLVVSYDCPNHVETYVHRVGRTARAGKEGTAISLLQVKEVTHFKTFRKKCGSTENLSRLRIKNEDLELLIPRLKEALESLPQTLKNEKKRRNTKSVDLTLAAAAAAVEMASAFLRITMGRSLSRLTLAVSARNEPTIVAIAQRHLHRNHALLGTMNIEMPSLSPTMTEGTIVKWYKKEGDSISPGDVLCDIQTDKAVVSMDTEEEGILAKIIVSSFFFFHLYFLHIFDRPTLLSIVKHCLFLCLFVYLSLPLFFSLSLSLSLFLCLPLSLSVSLFLSLCLFFSVVLSLCRSVVLSLCHSLSFSVCLSMPENSKDVKIGTLIALMVDEGDDWQSVNVPQTKVEPVQTPAASAPAPATAPAAELFHGIKITMPSLSPTMTEGTLVKWHKKEGDVIAPGDLLCDIQTDKAVVSMDVEEEGILAKILMPEGSKDVKIGQLIALIVEEAAPPPPAAAAAVAHGATPAVEAASMAKIEAIHSLTGVGPSVKKLLEEYHISPTDIKATGPKGHLLKGDVLSEIKNKNLNKVDFAHLPVAAPKPAAPVVTPVAPAPSKPLAPPPPPPPAAAAAATFIDIPTTNMRKVIARRLTESKTTIPHSYGSVECNVGNALKLRKQLIAEKVKVSMNDFIIKAAALALQRVPEMNATLQGDTPVQSDSVDISIAVATPNGLITPIIQDAANLGVEEISSKFYYFSCFFQHSSNHYKCLNLQEFFR</sequence>
<dbReference type="GO" id="GO:0003676">
    <property type="term" value="F:nucleic acid binding"/>
    <property type="evidence" value="ECO:0007669"/>
    <property type="project" value="InterPro"/>
</dbReference>
<dbReference type="OrthoDB" id="3370at2759"/>
<comment type="caution">
    <text evidence="14">The sequence shown here is derived from an EMBL/GenBank/DDBJ whole genome shotgun (WGS) entry which is preliminary data.</text>
</comment>
<feature type="region of interest" description="Disordered" evidence="8">
    <location>
        <begin position="31"/>
        <end position="90"/>
    </location>
</feature>